<keyword evidence="4 7" id="KW-0169">Cobalamin biosynthesis</keyword>
<gene>
    <name evidence="7" type="primary">cobQ</name>
    <name evidence="10" type="ORF">HHL25_05590</name>
</gene>
<sequence>MTKAVMLQGTGSDVGKTILVAGLCRLAANRGLSVRPFKPQNMSNNAAVADDGGEIGRAQWLQSLACRVPSSVHMNPVLLKPQSETGSQIILQGKVFGQAKGRDYQKLKPELLSAVLESFETVGKGADLVIVEGAGSPAEINLRPGDIANMGFATHAGVPVVLVGDIDRGGVIASLVGTHTILPEEDRRQIVGYIINKFRGDVSLFNDGIDAIGAFTGWPCFGVVPWLKAAGRLPAEDSVVLERLASGGTGALKVAVPVLSRIANFDDFDPLAAEPQVELVYVRAGERLPPDAGLVILPGSKSTIGDLQDLRANGWDSDISTHVRRGGRVIGICGGYQMLGRTVSDPLGLEGESRSVPGLGLLEVDTVMAPEKTVRNSVARSLEYDAGLSGYEIHLGLTSGPDCDRAPVTIDGRPDGARSLDGKVMGTYLHGLFTSDAYRGRLLESFGIEGGGGDYRRSVEDALDEVAAELEKRLSADWLKELLG</sequence>
<evidence type="ECO:0000256" key="4">
    <source>
        <dbReference type="ARBA" id="ARBA00022573"/>
    </source>
</evidence>
<evidence type="ECO:0000256" key="1">
    <source>
        <dbReference type="ARBA" id="ARBA00004953"/>
    </source>
</evidence>
<protein>
    <recommendedName>
        <fullName evidence="3 7">Cobyric acid synthase</fullName>
    </recommendedName>
</protein>
<feature type="active site" evidence="7">
    <location>
        <position position="430"/>
    </location>
</feature>
<dbReference type="PANTHER" id="PTHR21343">
    <property type="entry name" value="DETHIOBIOTIN SYNTHETASE"/>
    <property type="match status" value="1"/>
</dbReference>
<comment type="pathway">
    <text evidence="1 7">Cofactor biosynthesis; adenosylcobalamin biosynthesis.</text>
</comment>
<dbReference type="Gene3D" id="3.40.50.300">
    <property type="entry name" value="P-loop containing nucleotide triphosphate hydrolases"/>
    <property type="match status" value="1"/>
</dbReference>
<dbReference type="CDD" id="cd01750">
    <property type="entry name" value="GATase1_CobQ"/>
    <property type="match status" value="1"/>
</dbReference>
<dbReference type="HAMAP" id="MF_00028">
    <property type="entry name" value="CobQ"/>
    <property type="match status" value="1"/>
</dbReference>
<dbReference type="InterPro" id="IPR004459">
    <property type="entry name" value="CobQ_synth"/>
</dbReference>
<dbReference type="GO" id="GO:0003824">
    <property type="term" value="F:catalytic activity"/>
    <property type="evidence" value="ECO:0007669"/>
    <property type="project" value="InterPro"/>
</dbReference>
<evidence type="ECO:0000313" key="10">
    <source>
        <dbReference type="EMBL" id="NML73596.1"/>
    </source>
</evidence>
<accession>A0A7Y0AU86</accession>
<dbReference type="RefSeq" id="WP_169588050.1">
    <property type="nucleotide sequence ID" value="NZ_JABBGK010000001.1"/>
</dbReference>
<evidence type="ECO:0000256" key="2">
    <source>
        <dbReference type="ARBA" id="ARBA00006205"/>
    </source>
</evidence>
<dbReference type="InterPro" id="IPR033949">
    <property type="entry name" value="CobQ_GATase1"/>
</dbReference>
<evidence type="ECO:0000256" key="3">
    <source>
        <dbReference type="ARBA" id="ARBA00019833"/>
    </source>
</evidence>
<dbReference type="SUPFAM" id="SSF52317">
    <property type="entry name" value="Class I glutamine amidotransferase-like"/>
    <property type="match status" value="1"/>
</dbReference>
<dbReference type="InterPro" id="IPR047045">
    <property type="entry name" value="CobQ_N"/>
</dbReference>
<keyword evidence="5 7" id="KW-0315">Glutamine amidotransferase</keyword>
<feature type="domain" description="CobQ/CobB/MinD/ParA nucleotide binding" evidence="8">
    <location>
        <begin position="5"/>
        <end position="237"/>
    </location>
</feature>
<evidence type="ECO:0000259" key="8">
    <source>
        <dbReference type="Pfam" id="PF01656"/>
    </source>
</evidence>
<comment type="caution">
    <text evidence="10">The sequence shown here is derived from an EMBL/GenBank/DDBJ whole genome shotgun (WGS) entry which is preliminary data.</text>
</comment>
<evidence type="ECO:0000256" key="5">
    <source>
        <dbReference type="ARBA" id="ARBA00022962"/>
    </source>
</evidence>
<keyword evidence="11" id="KW-1185">Reference proteome</keyword>
<dbReference type="NCBIfam" id="TIGR00313">
    <property type="entry name" value="cobQ"/>
    <property type="match status" value="1"/>
</dbReference>
<dbReference type="NCBIfam" id="NF001989">
    <property type="entry name" value="PRK00784.1"/>
    <property type="match status" value="1"/>
</dbReference>
<reference evidence="10 11" key="1">
    <citation type="submission" date="2020-04" db="EMBL/GenBank/DDBJ databases">
        <title>Rhizobium sp. S-51 isolated from soil.</title>
        <authorList>
            <person name="Dahal R.H."/>
        </authorList>
    </citation>
    <scope>NUCLEOTIDE SEQUENCE [LARGE SCALE GENOMIC DNA]</scope>
    <source>
        <strain evidence="10 11">S-51</strain>
    </source>
</reference>
<dbReference type="InterPro" id="IPR027417">
    <property type="entry name" value="P-loop_NTPase"/>
</dbReference>
<dbReference type="Proteomes" id="UP000541470">
    <property type="component" value="Unassembled WGS sequence"/>
</dbReference>
<evidence type="ECO:0000256" key="7">
    <source>
        <dbReference type="HAMAP-Rule" id="MF_00028"/>
    </source>
</evidence>
<evidence type="ECO:0000313" key="11">
    <source>
        <dbReference type="Proteomes" id="UP000541470"/>
    </source>
</evidence>
<dbReference type="CDD" id="cd05389">
    <property type="entry name" value="CobQ_N"/>
    <property type="match status" value="1"/>
</dbReference>
<dbReference type="EMBL" id="JABBGK010000001">
    <property type="protein sequence ID" value="NML73596.1"/>
    <property type="molecule type" value="Genomic_DNA"/>
</dbReference>
<dbReference type="UniPathway" id="UPA00148"/>
<feature type="domain" description="CobB/CobQ-like glutamine amidotransferase" evidence="9">
    <location>
        <begin position="253"/>
        <end position="437"/>
    </location>
</feature>
<evidence type="ECO:0000256" key="6">
    <source>
        <dbReference type="ARBA" id="ARBA00025166"/>
    </source>
</evidence>
<dbReference type="Pfam" id="PF07685">
    <property type="entry name" value="GATase_3"/>
    <property type="match status" value="1"/>
</dbReference>
<name>A0A7Y0AU86_9HYPH</name>
<dbReference type="InterPro" id="IPR002586">
    <property type="entry name" value="CobQ/CobB/MinD/ParA_Nub-bd_dom"/>
</dbReference>
<dbReference type="GO" id="GO:0015420">
    <property type="term" value="F:ABC-type vitamin B12 transporter activity"/>
    <property type="evidence" value="ECO:0007669"/>
    <property type="project" value="UniProtKB-UniRule"/>
</dbReference>
<dbReference type="Gene3D" id="3.40.50.880">
    <property type="match status" value="1"/>
</dbReference>
<dbReference type="AlphaFoldDB" id="A0A7Y0AU86"/>
<comment type="function">
    <text evidence="6 7">Catalyzes amidations at positions B, D, E, and G on adenosylcobyrinic A,C-diamide. NH(2) groups are provided by glutamine, and one molecule of ATP is hydrogenolyzed for each amidation.</text>
</comment>
<dbReference type="Pfam" id="PF01656">
    <property type="entry name" value="CbiA"/>
    <property type="match status" value="1"/>
</dbReference>
<feature type="active site" description="Nucleophile" evidence="7">
    <location>
        <position position="333"/>
    </location>
</feature>
<dbReference type="PANTHER" id="PTHR21343:SF1">
    <property type="entry name" value="COBYRIC ACID SYNTHASE"/>
    <property type="match status" value="1"/>
</dbReference>
<dbReference type="GO" id="GO:0009236">
    <property type="term" value="P:cobalamin biosynthetic process"/>
    <property type="evidence" value="ECO:0007669"/>
    <property type="project" value="UniProtKB-UniRule"/>
</dbReference>
<dbReference type="InterPro" id="IPR029062">
    <property type="entry name" value="Class_I_gatase-like"/>
</dbReference>
<dbReference type="PROSITE" id="PS51274">
    <property type="entry name" value="GATASE_COBBQ"/>
    <property type="match status" value="1"/>
</dbReference>
<comment type="similarity">
    <text evidence="2 7">Belongs to the CobB/CobQ family. CobQ subfamily.</text>
</comment>
<dbReference type="SUPFAM" id="SSF52540">
    <property type="entry name" value="P-loop containing nucleoside triphosphate hydrolases"/>
    <property type="match status" value="1"/>
</dbReference>
<evidence type="ECO:0000259" key="9">
    <source>
        <dbReference type="Pfam" id="PF07685"/>
    </source>
</evidence>
<organism evidence="10 11">
    <name type="scientific">Rhizobium terricola</name>
    <dbReference type="NCBI Taxonomy" id="2728849"/>
    <lineage>
        <taxon>Bacteria</taxon>
        <taxon>Pseudomonadati</taxon>
        <taxon>Pseudomonadota</taxon>
        <taxon>Alphaproteobacteria</taxon>
        <taxon>Hyphomicrobiales</taxon>
        <taxon>Rhizobiaceae</taxon>
        <taxon>Rhizobium/Agrobacterium group</taxon>
        <taxon>Rhizobium</taxon>
    </lineage>
</organism>
<proteinExistence type="inferred from homology"/>
<dbReference type="InterPro" id="IPR011698">
    <property type="entry name" value="GATase_3"/>
</dbReference>